<protein>
    <submittedName>
        <fullName evidence="7">ABC transporter ATP-binding protein</fullName>
    </submittedName>
</protein>
<dbReference type="PANTHER" id="PTHR42711:SF19">
    <property type="entry name" value="DOXORUBICIN RESISTANCE ATP-BINDING PROTEIN DRRA"/>
    <property type="match status" value="1"/>
</dbReference>
<dbReference type="PROSITE" id="PS00211">
    <property type="entry name" value="ABC_TRANSPORTER_1"/>
    <property type="match status" value="1"/>
</dbReference>
<dbReference type="PROSITE" id="PS50893">
    <property type="entry name" value="ABC_TRANSPORTER_2"/>
    <property type="match status" value="1"/>
</dbReference>
<dbReference type="GO" id="GO:0046677">
    <property type="term" value="P:response to antibiotic"/>
    <property type="evidence" value="ECO:0007669"/>
    <property type="project" value="UniProtKB-KW"/>
</dbReference>
<dbReference type="Pfam" id="PF00005">
    <property type="entry name" value="ABC_tran"/>
    <property type="match status" value="1"/>
</dbReference>
<evidence type="ECO:0000256" key="3">
    <source>
        <dbReference type="ARBA" id="ARBA00022741"/>
    </source>
</evidence>
<dbReference type="InterPro" id="IPR003439">
    <property type="entry name" value="ABC_transporter-like_ATP-bd"/>
</dbReference>
<dbReference type="SMART" id="SM00382">
    <property type="entry name" value="AAA"/>
    <property type="match status" value="1"/>
</dbReference>
<name>A0AAU7VB68_9ACTO</name>
<dbReference type="AlphaFoldDB" id="A0AAU7VB68"/>
<dbReference type="SUPFAM" id="SSF52540">
    <property type="entry name" value="P-loop containing nucleoside triphosphate hydrolases"/>
    <property type="match status" value="1"/>
</dbReference>
<dbReference type="InterPro" id="IPR027417">
    <property type="entry name" value="P-loop_NTPase"/>
</dbReference>
<evidence type="ECO:0000256" key="5">
    <source>
        <dbReference type="ARBA" id="ARBA00023251"/>
    </source>
</evidence>
<accession>A0AAU7VB68</accession>
<evidence type="ECO:0000256" key="2">
    <source>
        <dbReference type="ARBA" id="ARBA00022448"/>
    </source>
</evidence>
<dbReference type="InterPro" id="IPR017871">
    <property type="entry name" value="ABC_transporter-like_CS"/>
</dbReference>
<dbReference type="Gene3D" id="3.40.50.300">
    <property type="entry name" value="P-loop containing nucleotide triphosphate hydrolases"/>
    <property type="match status" value="1"/>
</dbReference>
<organism evidence="7">
    <name type="scientific">Scrofimicrobium appendicitidis</name>
    <dbReference type="NCBI Taxonomy" id="3079930"/>
    <lineage>
        <taxon>Bacteria</taxon>
        <taxon>Bacillati</taxon>
        <taxon>Actinomycetota</taxon>
        <taxon>Actinomycetes</taxon>
        <taxon>Actinomycetales</taxon>
        <taxon>Actinomycetaceae</taxon>
        <taxon>Scrofimicrobium</taxon>
    </lineage>
</organism>
<evidence type="ECO:0000256" key="1">
    <source>
        <dbReference type="ARBA" id="ARBA00004202"/>
    </source>
</evidence>
<keyword evidence="5" id="KW-0046">Antibiotic resistance</keyword>
<dbReference type="InterPro" id="IPR003593">
    <property type="entry name" value="AAA+_ATPase"/>
</dbReference>
<feature type="domain" description="ABC transporter" evidence="6">
    <location>
        <begin position="11"/>
        <end position="241"/>
    </location>
</feature>
<gene>
    <name evidence="7" type="ORF">SAC06_03345</name>
</gene>
<comment type="subcellular location">
    <subcellularLocation>
        <location evidence="1">Cell membrane</location>
        <topology evidence="1">Peripheral membrane protein</topology>
    </subcellularLocation>
</comment>
<dbReference type="PANTHER" id="PTHR42711">
    <property type="entry name" value="ABC TRANSPORTER ATP-BINDING PROTEIN"/>
    <property type="match status" value="1"/>
</dbReference>
<dbReference type="GO" id="GO:0016887">
    <property type="term" value="F:ATP hydrolysis activity"/>
    <property type="evidence" value="ECO:0007669"/>
    <property type="project" value="InterPro"/>
</dbReference>
<evidence type="ECO:0000313" key="7">
    <source>
        <dbReference type="EMBL" id="XBW08608.1"/>
    </source>
</evidence>
<dbReference type="InterPro" id="IPR050763">
    <property type="entry name" value="ABC_transporter_ATP-binding"/>
</dbReference>
<keyword evidence="4 7" id="KW-0067">ATP-binding</keyword>
<dbReference type="KEGG" id="sapp:SAC06_03345"/>
<proteinExistence type="predicted"/>
<dbReference type="GO" id="GO:0005886">
    <property type="term" value="C:plasma membrane"/>
    <property type="evidence" value="ECO:0007669"/>
    <property type="project" value="UniProtKB-SubCell"/>
</dbReference>
<dbReference type="GO" id="GO:0005524">
    <property type="term" value="F:ATP binding"/>
    <property type="evidence" value="ECO:0007669"/>
    <property type="project" value="UniProtKB-KW"/>
</dbReference>
<evidence type="ECO:0000256" key="4">
    <source>
        <dbReference type="ARBA" id="ARBA00022840"/>
    </source>
</evidence>
<dbReference type="RefSeq" id="WP_350258808.1">
    <property type="nucleotide sequence ID" value="NZ_CP138335.1"/>
</dbReference>
<reference evidence="7" key="1">
    <citation type="submission" date="2023-11" db="EMBL/GenBank/DDBJ databases">
        <title>Scrofimicrobium hongkongense sp. nov., isolated from a patient with peritonitis.</title>
        <authorList>
            <person name="Lao H.Y."/>
            <person name="Wong A.Y.P."/>
            <person name="Ng T.L."/>
            <person name="Wong R.Y.L."/>
            <person name="Yau M.C.Y."/>
            <person name="Lam J.Y.W."/>
            <person name="Siu G.K.H."/>
        </authorList>
    </citation>
    <scope>NUCLEOTIDE SEQUENCE</scope>
    <source>
        <strain evidence="7">R131</strain>
    </source>
</reference>
<evidence type="ECO:0000259" key="6">
    <source>
        <dbReference type="PROSITE" id="PS50893"/>
    </source>
</evidence>
<sequence length="256" mass="26967">MSEPTPTGAAISLRHLVKVFGETVAVGDLSLDIPTGSFYGMVGPNGAGKTTTLSMATGLLVPDRGTALIHGIDIWSDPEPAKALLGVMPDGLRIFDRLSGPDYLTYVALLRGLNPEQARERTTDLLRAFDLLEAGKKIIADYSAGMAKKIALASALIHSPQVVVLDEPFESVDPVSSANIRSILQTFVHQGGTVILSSHVMATVEKLCDHVAIVNRGQVVAAGTVEEVAAGQELEERFAQLVGGRASEGGLSWLGN</sequence>
<keyword evidence="3" id="KW-0547">Nucleotide-binding</keyword>
<dbReference type="CDD" id="cd03230">
    <property type="entry name" value="ABC_DR_subfamily_A"/>
    <property type="match status" value="1"/>
</dbReference>
<dbReference type="EMBL" id="CP138335">
    <property type="protein sequence ID" value="XBW08608.1"/>
    <property type="molecule type" value="Genomic_DNA"/>
</dbReference>
<keyword evidence="2" id="KW-0813">Transport</keyword>